<sequence>MWTLEHGRRSVFGAHSIPASQQATRNEQPSSARSACELLSLLIMADQLVALSDAWLRRSAKGCMPAAAPHLGPAMPSVFGRRKQLLAGSVINLPSPSSQTTPEPTHYGAGCHPMLSTVQ</sequence>
<evidence type="ECO:0000313" key="1">
    <source>
        <dbReference type="EMBL" id="KAJ8107427.1"/>
    </source>
</evidence>
<organism evidence="1 2">
    <name type="scientific">Boeremia exigua</name>
    <dbReference type="NCBI Taxonomy" id="749465"/>
    <lineage>
        <taxon>Eukaryota</taxon>
        <taxon>Fungi</taxon>
        <taxon>Dikarya</taxon>
        <taxon>Ascomycota</taxon>
        <taxon>Pezizomycotina</taxon>
        <taxon>Dothideomycetes</taxon>
        <taxon>Pleosporomycetidae</taxon>
        <taxon>Pleosporales</taxon>
        <taxon>Pleosporineae</taxon>
        <taxon>Didymellaceae</taxon>
        <taxon>Boeremia</taxon>
    </lineage>
</organism>
<comment type="caution">
    <text evidence="1">The sequence shown here is derived from an EMBL/GenBank/DDBJ whole genome shotgun (WGS) entry which is preliminary data.</text>
</comment>
<proteinExistence type="predicted"/>
<gene>
    <name evidence="1" type="ORF">OPT61_g8874</name>
</gene>
<protein>
    <submittedName>
        <fullName evidence="1">Uncharacterized protein</fullName>
    </submittedName>
</protein>
<reference evidence="1" key="1">
    <citation type="submission" date="2022-11" db="EMBL/GenBank/DDBJ databases">
        <title>Genome Sequence of Boeremia exigua.</title>
        <authorList>
            <person name="Buettner E."/>
        </authorList>
    </citation>
    <scope>NUCLEOTIDE SEQUENCE</scope>
    <source>
        <strain evidence="1">CU02</strain>
    </source>
</reference>
<dbReference type="Proteomes" id="UP001153331">
    <property type="component" value="Unassembled WGS sequence"/>
</dbReference>
<accession>A0ACC2HWJ1</accession>
<keyword evidence="2" id="KW-1185">Reference proteome</keyword>
<dbReference type="EMBL" id="JAPHNI010000932">
    <property type="protein sequence ID" value="KAJ8107427.1"/>
    <property type="molecule type" value="Genomic_DNA"/>
</dbReference>
<evidence type="ECO:0000313" key="2">
    <source>
        <dbReference type="Proteomes" id="UP001153331"/>
    </source>
</evidence>
<name>A0ACC2HWJ1_9PLEO</name>